<dbReference type="EMBL" id="DVHH01000236">
    <property type="protein sequence ID" value="HIR55884.1"/>
    <property type="molecule type" value="Genomic_DNA"/>
</dbReference>
<dbReference type="PANTHER" id="PTHR30569">
    <property type="entry name" value="CYTOSINE TRANSPORTER CODB"/>
    <property type="match status" value="1"/>
</dbReference>
<evidence type="ECO:0000256" key="4">
    <source>
        <dbReference type="ARBA" id="ARBA00022989"/>
    </source>
</evidence>
<evidence type="ECO:0000256" key="1">
    <source>
        <dbReference type="ARBA" id="ARBA00004141"/>
    </source>
</evidence>
<comment type="similarity">
    <text evidence="2">Belongs to the purine-cytosine permease (2.A.39) family.</text>
</comment>
<evidence type="ECO:0000313" key="8">
    <source>
        <dbReference type="Proteomes" id="UP000824238"/>
    </source>
</evidence>
<evidence type="ECO:0000256" key="2">
    <source>
        <dbReference type="ARBA" id="ARBA00008974"/>
    </source>
</evidence>
<accession>A0A9D1J0E6</accession>
<feature type="transmembrane region" description="Helical" evidence="6">
    <location>
        <begin position="164"/>
        <end position="183"/>
    </location>
</feature>
<keyword evidence="4 6" id="KW-1133">Transmembrane helix</keyword>
<comment type="caution">
    <text evidence="7">The sequence shown here is derived from an EMBL/GenBank/DDBJ whole genome shotgun (WGS) entry which is preliminary data.</text>
</comment>
<dbReference type="PANTHER" id="PTHR30569:SF0">
    <property type="entry name" value="CYTOSINE PERMEASE"/>
    <property type="match status" value="1"/>
</dbReference>
<reference evidence="7" key="1">
    <citation type="submission" date="2020-10" db="EMBL/GenBank/DDBJ databases">
        <authorList>
            <person name="Gilroy R."/>
        </authorList>
    </citation>
    <scope>NUCLEOTIDE SEQUENCE</scope>
    <source>
        <strain evidence="7">ChiGjej3B3-7149</strain>
    </source>
</reference>
<sequence length="404" mass="41651">ALMVGAGITMGLSFGQAALSMCIGYAICVLLMSLMSCLSSDLGIPTVVAASGAFGKTGSSYMVSLVIAICNISWFGFQAVVCGESFAAILNTFGIPLPGVVSTILWGLIMCITAVVGINLIKILNVVSVPALVLILAYAMIVVFQDPESSVKIANYAPATQSTLMASIGTAVGGFVAGSVLAGDVTRYCKSRRDVLLSSVIGVIPMGVGTLFAGSVLAIHCGVVGMDTQSIVTMLASIGSPVLGLLILVLATWTTNVTNAYSAGFGLLNLTRAKDNKQAVCTLTAGVLGTLLTVLGITNYFNDFLNILAAFIPPVAGVVIMDYFVIHKARPSEWRSIEGINWNGPISCIAGGVVALAFPGVLVPTLNGIVVSCVLYLILYPVLSKKKAQAAAAPTVPAEETAEE</sequence>
<feature type="transmembrane region" description="Helical" evidence="6">
    <location>
        <begin position="279"/>
        <end position="301"/>
    </location>
</feature>
<evidence type="ECO:0000313" key="7">
    <source>
        <dbReference type="EMBL" id="HIR55884.1"/>
    </source>
</evidence>
<feature type="transmembrane region" description="Helical" evidence="6">
    <location>
        <begin position="339"/>
        <end position="358"/>
    </location>
</feature>
<protein>
    <submittedName>
        <fullName evidence="7">Cytosine permease</fullName>
    </submittedName>
</protein>
<feature type="transmembrane region" description="Helical" evidence="6">
    <location>
        <begin position="17"/>
        <end position="38"/>
    </location>
</feature>
<evidence type="ECO:0000256" key="3">
    <source>
        <dbReference type="ARBA" id="ARBA00022692"/>
    </source>
</evidence>
<evidence type="ECO:0000256" key="5">
    <source>
        <dbReference type="ARBA" id="ARBA00023136"/>
    </source>
</evidence>
<dbReference type="AlphaFoldDB" id="A0A9D1J0E6"/>
<keyword evidence="3 6" id="KW-0812">Transmembrane</keyword>
<keyword evidence="5 6" id="KW-0472">Membrane</keyword>
<gene>
    <name evidence="7" type="ORF">IAD36_09855</name>
</gene>
<dbReference type="Proteomes" id="UP000824238">
    <property type="component" value="Unassembled WGS sequence"/>
</dbReference>
<dbReference type="InterPro" id="IPR001248">
    <property type="entry name" value="Pur-cyt_permease"/>
</dbReference>
<feature type="transmembrane region" description="Helical" evidence="6">
    <location>
        <begin position="123"/>
        <end position="144"/>
    </location>
</feature>
<dbReference type="GO" id="GO:0015209">
    <property type="term" value="F:cytosine transmembrane transporter activity"/>
    <property type="evidence" value="ECO:0007669"/>
    <property type="project" value="InterPro"/>
</dbReference>
<feature type="transmembrane region" description="Helical" evidence="6">
    <location>
        <begin position="231"/>
        <end position="253"/>
    </location>
</feature>
<comment type="subcellular location">
    <subcellularLocation>
        <location evidence="1">Membrane</location>
        <topology evidence="1">Multi-pass membrane protein</topology>
    </subcellularLocation>
</comment>
<proteinExistence type="inferred from homology"/>
<reference evidence="7" key="2">
    <citation type="journal article" date="2021" name="PeerJ">
        <title>Extensive microbial diversity within the chicken gut microbiome revealed by metagenomics and culture.</title>
        <authorList>
            <person name="Gilroy R."/>
            <person name="Ravi A."/>
            <person name="Getino M."/>
            <person name="Pursley I."/>
            <person name="Horton D.L."/>
            <person name="Alikhan N.F."/>
            <person name="Baker D."/>
            <person name="Gharbi K."/>
            <person name="Hall N."/>
            <person name="Watson M."/>
            <person name="Adriaenssens E.M."/>
            <person name="Foster-Nyarko E."/>
            <person name="Jarju S."/>
            <person name="Secka A."/>
            <person name="Antonio M."/>
            <person name="Oren A."/>
            <person name="Chaudhuri R.R."/>
            <person name="La Ragione R."/>
            <person name="Hildebrand F."/>
            <person name="Pallen M.J."/>
        </authorList>
    </citation>
    <scope>NUCLEOTIDE SEQUENCE</scope>
    <source>
        <strain evidence="7">ChiGjej3B3-7149</strain>
    </source>
</reference>
<feature type="transmembrane region" description="Helical" evidence="6">
    <location>
        <begin position="93"/>
        <end position="116"/>
    </location>
</feature>
<dbReference type="GO" id="GO:0005886">
    <property type="term" value="C:plasma membrane"/>
    <property type="evidence" value="ECO:0007669"/>
    <property type="project" value="TreeGrafter"/>
</dbReference>
<evidence type="ECO:0000256" key="6">
    <source>
        <dbReference type="SAM" id="Phobius"/>
    </source>
</evidence>
<feature type="non-terminal residue" evidence="7">
    <location>
        <position position="1"/>
    </location>
</feature>
<name>A0A9D1J0E6_9FIRM</name>
<feature type="transmembrane region" description="Helical" evidence="6">
    <location>
        <begin position="195"/>
        <end position="219"/>
    </location>
</feature>
<feature type="transmembrane region" description="Helical" evidence="6">
    <location>
        <begin position="307"/>
        <end position="327"/>
    </location>
</feature>
<dbReference type="Gene3D" id="1.10.4160.10">
    <property type="entry name" value="Hydantoin permease"/>
    <property type="match status" value="1"/>
</dbReference>
<organism evidence="7 8">
    <name type="scientific">Candidatus Scatomorpha intestinigallinarum</name>
    <dbReference type="NCBI Taxonomy" id="2840923"/>
    <lineage>
        <taxon>Bacteria</taxon>
        <taxon>Bacillati</taxon>
        <taxon>Bacillota</taxon>
        <taxon>Clostridia</taxon>
        <taxon>Eubacteriales</taxon>
        <taxon>Candidatus Scatomorpha</taxon>
    </lineage>
</organism>
<dbReference type="InterPro" id="IPR030191">
    <property type="entry name" value="CodB"/>
</dbReference>
<feature type="transmembrane region" description="Helical" evidence="6">
    <location>
        <begin position="364"/>
        <end position="383"/>
    </location>
</feature>
<feature type="transmembrane region" description="Helical" evidence="6">
    <location>
        <begin position="59"/>
        <end position="81"/>
    </location>
</feature>
<dbReference type="Pfam" id="PF02133">
    <property type="entry name" value="Transp_cyt_pur"/>
    <property type="match status" value="1"/>
</dbReference>